<reference evidence="4" key="1">
    <citation type="submission" date="2018-05" db="EMBL/GenBank/DDBJ databases">
        <authorList>
            <person name="Lu D."/>
        </authorList>
    </citation>
    <scope>NUCLEOTIDE SEQUENCE [LARGE SCALE GENOMIC DNA]</scope>
    <source>
        <strain evidence="4">F01</strain>
    </source>
</reference>
<dbReference type="SUPFAM" id="SSF53098">
    <property type="entry name" value="Ribonuclease H-like"/>
    <property type="match status" value="1"/>
</dbReference>
<feature type="region of interest" description="Disordered" evidence="1">
    <location>
        <begin position="568"/>
        <end position="657"/>
    </location>
</feature>
<dbReference type="Proteomes" id="UP000253987">
    <property type="component" value="Unassembled WGS sequence"/>
</dbReference>
<dbReference type="InterPro" id="IPR001584">
    <property type="entry name" value="Integrase_cat-core"/>
</dbReference>
<organism evidence="3 4">
    <name type="scientific">Marinobacter vulgaris</name>
    <dbReference type="NCBI Taxonomy" id="1928331"/>
    <lineage>
        <taxon>Bacteria</taxon>
        <taxon>Pseudomonadati</taxon>
        <taxon>Pseudomonadota</taxon>
        <taxon>Gammaproteobacteria</taxon>
        <taxon>Pseudomonadales</taxon>
        <taxon>Marinobacteraceae</taxon>
        <taxon>Marinobacter</taxon>
    </lineage>
</organism>
<evidence type="ECO:0000259" key="2">
    <source>
        <dbReference type="PROSITE" id="PS50994"/>
    </source>
</evidence>
<sequence length="657" mass="74397">MISSIALTGNRVSYRGLLATVTVLPDTSVALTFDDDRHKTLIKARADLEAEFHKTLHLIPKHQVAAPKALDLSLMDLDELNRRSAYVKELRRVTTKNHIGGIKIRRQVIARIAREIGDSHPVSPAQLARWSADANQSPHGVAVTLNKGTRRRKSSFSQDIQDFALEMIDDHYLKLGKPTVQHAYNCFIEELEAKFEAGSSFPRVEPPCRETFRKWIKGMEDPIEKIRKREGKRAAKEASRNATKKVRIDRILERVEADAVNLAIGVKDEAGRYLGPVTIFAVMDCYSRSILGLVVQVGRGESSGSVIDSYKHAICPKPIDYLPSSVESDWPMYGAPEVIISDGGTGYASIATQAFVIDAGSESRIVETYAGWRKPFIERFFLTLRRGFAQNLRSYCGKYTDRPNLDATIQEKASMTLGQFRTALHEWLLDTYHHSPHRGLEGRTPYDVWENQVSDWPPYLPTHFERIQLTKGEIRTCTISSEHCHQGVRVNNLQYNDPEGRVKLIGMRLKQRGFEPEVTVQYTYNDVSSVNVIDPETDEIIQAFVTDESIPAGMSYAELEVRRGRTYKDKGFTGKPRAKSSKTVQEANNEHDAQMRSCASRKSSRAPTEKIHEAIRSKREDEDRGFDEFDEGWEMSDSQTDESNLIDYDDDGDYEDD</sequence>
<dbReference type="GO" id="GO:0003676">
    <property type="term" value="F:nucleic acid binding"/>
    <property type="evidence" value="ECO:0007669"/>
    <property type="project" value="InterPro"/>
</dbReference>
<evidence type="ECO:0000256" key="1">
    <source>
        <dbReference type="SAM" id="MobiDB-lite"/>
    </source>
</evidence>
<dbReference type="GO" id="GO:0015074">
    <property type="term" value="P:DNA integration"/>
    <property type="evidence" value="ECO:0007669"/>
    <property type="project" value="InterPro"/>
</dbReference>
<reference evidence="3 4" key="2">
    <citation type="submission" date="2018-06" db="EMBL/GenBank/DDBJ databases">
        <title>Marinobactersediminissp. nov, a moderately halophilic bacterium isolated from marine solar saltern.</title>
        <authorList>
            <person name="Zhang Y."/>
        </authorList>
    </citation>
    <scope>NUCLEOTIDE SEQUENCE [LARGE SCALE GENOMIC DNA]</scope>
    <source>
        <strain evidence="3 4">F01</strain>
    </source>
</reference>
<protein>
    <recommendedName>
        <fullName evidence="2">Integrase catalytic domain-containing protein</fullName>
    </recommendedName>
</protein>
<feature type="compositionally biased region" description="Acidic residues" evidence="1">
    <location>
        <begin position="623"/>
        <end position="634"/>
    </location>
</feature>
<keyword evidence="4" id="KW-1185">Reference proteome</keyword>
<dbReference type="PROSITE" id="PS50994">
    <property type="entry name" value="INTEGRASE"/>
    <property type="match status" value="1"/>
</dbReference>
<dbReference type="AlphaFoldDB" id="A0A2V3ZNZ8"/>
<feature type="domain" description="Integrase catalytic" evidence="2">
    <location>
        <begin position="247"/>
        <end position="453"/>
    </location>
</feature>
<proteinExistence type="predicted"/>
<dbReference type="EMBL" id="QFWX01000001">
    <property type="protein sequence ID" value="PXX93235.1"/>
    <property type="molecule type" value="Genomic_DNA"/>
</dbReference>
<dbReference type="InterPro" id="IPR036397">
    <property type="entry name" value="RNaseH_sf"/>
</dbReference>
<name>A0A2V3ZNZ8_9GAMM</name>
<feature type="compositionally biased region" description="Basic and acidic residues" evidence="1">
    <location>
        <begin position="607"/>
        <end position="622"/>
    </location>
</feature>
<dbReference type="OrthoDB" id="501284at2"/>
<comment type="caution">
    <text evidence="3">The sequence shown here is derived from an EMBL/GenBank/DDBJ whole genome shotgun (WGS) entry which is preliminary data.</text>
</comment>
<evidence type="ECO:0000313" key="3">
    <source>
        <dbReference type="EMBL" id="PXX93235.1"/>
    </source>
</evidence>
<dbReference type="RefSeq" id="WP_114611166.1">
    <property type="nucleotide sequence ID" value="NZ_QFWX01000001.1"/>
</dbReference>
<accession>A0A2V3ZNZ8</accession>
<evidence type="ECO:0000313" key="4">
    <source>
        <dbReference type="Proteomes" id="UP000253987"/>
    </source>
</evidence>
<dbReference type="InterPro" id="IPR012337">
    <property type="entry name" value="RNaseH-like_sf"/>
</dbReference>
<feature type="compositionally biased region" description="Acidic residues" evidence="1">
    <location>
        <begin position="647"/>
        <end position="657"/>
    </location>
</feature>
<dbReference type="Gene3D" id="3.30.420.10">
    <property type="entry name" value="Ribonuclease H-like superfamily/Ribonuclease H"/>
    <property type="match status" value="1"/>
</dbReference>
<gene>
    <name evidence="3" type="ORF">DIT71_00035</name>
</gene>